<keyword evidence="4 10" id="KW-0808">Transferase</keyword>
<keyword evidence="7 10" id="KW-0472">Membrane</keyword>
<keyword evidence="12" id="KW-1185">Reference proteome</keyword>
<dbReference type="InterPro" id="IPR044878">
    <property type="entry name" value="UbiA_sf"/>
</dbReference>
<dbReference type="InterPro" id="IPR006370">
    <property type="entry name" value="HB_polyprenyltransferase-like"/>
</dbReference>
<evidence type="ECO:0000256" key="10">
    <source>
        <dbReference type="HAMAP-Rule" id="MF_03189"/>
    </source>
</evidence>
<dbReference type="HAMAP" id="MF_01635">
    <property type="entry name" value="UbiA"/>
    <property type="match status" value="1"/>
</dbReference>
<evidence type="ECO:0000256" key="4">
    <source>
        <dbReference type="ARBA" id="ARBA00022679"/>
    </source>
</evidence>
<evidence type="ECO:0000256" key="7">
    <source>
        <dbReference type="ARBA" id="ARBA00023136"/>
    </source>
</evidence>
<evidence type="ECO:0000256" key="5">
    <source>
        <dbReference type="ARBA" id="ARBA00022692"/>
    </source>
</evidence>
<dbReference type="Gene3D" id="1.20.120.1780">
    <property type="entry name" value="UbiA prenyltransferase"/>
    <property type="match status" value="1"/>
</dbReference>
<keyword evidence="6 10" id="KW-1133">Transmembrane helix</keyword>
<dbReference type="PANTHER" id="PTHR11048">
    <property type="entry name" value="PRENYLTRANSFERASES"/>
    <property type="match status" value="1"/>
</dbReference>
<dbReference type="EMBL" id="CACVBS010000024">
    <property type="protein sequence ID" value="CAA7259552.1"/>
    <property type="molecule type" value="Genomic_DNA"/>
</dbReference>
<feature type="transmembrane region" description="Helical" evidence="10">
    <location>
        <begin position="197"/>
        <end position="216"/>
    </location>
</feature>
<dbReference type="FunFam" id="1.10.357.140:FF:000003">
    <property type="entry name" value="4-hydroxybenzoate polyprenyltransferase, mitochondrial"/>
    <property type="match status" value="1"/>
</dbReference>
<dbReference type="PROSITE" id="PS00943">
    <property type="entry name" value="UBIA"/>
    <property type="match status" value="1"/>
</dbReference>
<dbReference type="GO" id="GO:0005743">
    <property type="term" value="C:mitochondrial inner membrane"/>
    <property type="evidence" value="ECO:0007669"/>
    <property type="project" value="UniProtKB-SubCell"/>
</dbReference>
<name>A0A8S0WKF9_CYCAE</name>
<accession>A0A8S0WKF9</accession>
<dbReference type="Pfam" id="PF01040">
    <property type="entry name" value="UbiA"/>
    <property type="match status" value="1"/>
</dbReference>
<keyword evidence="10" id="KW-0414">Isoprene biosynthesis</keyword>
<dbReference type="PANTHER" id="PTHR11048:SF28">
    <property type="entry name" value="4-HYDROXYBENZOATE POLYPRENYLTRANSFERASE, MITOCHONDRIAL"/>
    <property type="match status" value="1"/>
</dbReference>
<dbReference type="InterPro" id="IPR000537">
    <property type="entry name" value="UbiA_prenyltransferase"/>
</dbReference>
<comment type="similarity">
    <text evidence="3 10">Belongs to the UbiA prenyltransferase family.</text>
</comment>
<protein>
    <recommendedName>
        <fullName evidence="10">4-hydroxybenzoate polyprenyltransferase, mitochondrial</fullName>
        <shortName evidence="10">4-HB polyprenyltransferase</shortName>
        <ecNumber evidence="10">2.5.1.39</ecNumber>
    </recommendedName>
    <alternativeName>
        <fullName evidence="10">Para-hydroxybenzoate--polyprenyltransferase</fullName>
        <shortName evidence="10">PHB:PPT</shortName>
        <shortName evidence="10">PHB:polyprenyltransferase</shortName>
    </alternativeName>
</protein>
<dbReference type="CDD" id="cd13959">
    <property type="entry name" value="PT_UbiA_COQ2"/>
    <property type="match status" value="1"/>
</dbReference>
<gene>
    <name evidence="11" type="ORF">AAE3_LOCUS1725</name>
</gene>
<comment type="function">
    <text evidence="9 10">Catalyzes the prenylation of para-hydroxybenzoate (PHB) with an all-trans polyprenyl group. Mediates the second step in the final reaction sequence of coenzyme Q (CoQ) biosynthesis, which is the condensation of the polyisoprenoid side chain with PHB, generating the first membrane-bound Q intermediate.</text>
</comment>
<dbReference type="AlphaFoldDB" id="A0A8S0WKF9"/>
<dbReference type="Proteomes" id="UP000467700">
    <property type="component" value="Unassembled WGS sequence"/>
</dbReference>
<organism evidence="11 12">
    <name type="scientific">Cyclocybe aegerita</name>
    <name type="common">Black poplar mushroom</name>
    <name type="synonym">Agrocybe aegerita</name>
    <dbReference type="NCBI Taxonomy" id="1973307"/>
    <lineage>
        <taxon>Eukaryota</taxon>
        <taxon>Fungi</taxon>
        <taxon>Dikarya</taxon>
        <taxon>Basidiomycota</taxon>
        <taxon>Agaricomycotina</taxon>
        <taxon>Agaricomycetes</taxon>
        <taxon>Agaricomycetidae</taxon>
        <taxon>Agaricales</taxon>
        <taxon>Agaricineae</taxon>
        <taxon>Bolbitiaceae</taxon>
        <taxon>Cyclocybe</taxon>
    </lineage>
</organism>
<dbReference type="EC" id="2.5.1.39" evidence="10"/>
<dbReference type="GO" id="GO:0008412">
    <property type="term" value="F:4-hydroxybenzoate polyprenyltransferase activity"/>
    <property type="evidence" value="ECO:0007669"/>
    <property type="project" value="UniProtKB-EC"/>
</dbReference>
<feature type="transmembrane region" description="Helical" evidence="10">
    <location>
        <begin position="391"/>
        <end position="415"/>
    </location>
</feature>
<dbReference type="FunFam" id="1.20.120.1780:FF:000001">
    <property type="entry name" value="4-hydroxybenzoate octaprenyltransferase"/>
    <property type="match status" value="1"/>
</dbReference>
<keyword evidence="10" id="KW-0496">Mitochondrion</keyword>
<dbReference type="GO" id="GO:0006744">
    <property type="term" value="P:ubiquinone biosynthetic process"/>
    <property type="evidence" value="ECO:0007669"/>
    <property type="project" value="UniProtKB-UniRule"/>
</dbReference>
<keyword evidence="10" id="KW-0831">Ubiquinone biosynthesis</keyword>
<feature type="transmembrane region" description="Helical" evidence="10">
    <location>
        <begin position="124"/>
        <end position="144"/>
    </location>
</feature>
<dbReference type="Gene3D" id="1.10.357.140">
    <property type="entry name" value="UbiA prenyltransferase"/>
    <property type="match status" value="1"/>
</dbReference>
<evidence type="ECO:0000256" key="8">
    <source>
        <dbReference type="ARBA" id="ARBA00052313"/>
    </source>
</evidence>
<comment type="pathway">
    <text evidence="10">Cofactor biosynthesis; ubiquinone biosynthesis.</text>
</comment>
<keyword evidence="5 10" id="KW-0812">Transmembrane</keyword>
<sequence>MSSTTSDKELLPVAPFIGVRPQDIAQRDRREVDGVPVTTEWLTHRYHHKVELATKEDGAPVPHVRPLRTFDNLMPVNTPSEAPRLVRWNAAPAGPSTVARRTWIDYLPPKARPYLYLTRIDKPIGTLLLFYPCAWSITMASYALELPFTTPLTYLSLFGLGALVMRGAGCTINDMWDKNLDKAVARTKERPLARGDITYKQAVIFLGTQLTAGLGVLLQLNWYSILLGASSLSVVTIYPLMKRLTHWPQAVLGLTFNWGALLGWSAVGGAVDWSVCLPLYAGGVCWTLVYDSVYAHQVGEIVIENEFEFKLSTPQDKVDDVQVGIRSTALLFGEKTRPILTGLSAWSLSLISYAGYLNSQGEPFYIGVGLAAIQLGRVLHRTRFDDRTSCWNGFVGCGWAGFWIWMGTLGDYALLLSTS</sequence>
<dbReference type="InterPro" id="IPR039653">
    <property type="entry name" value="Prenyltransferase"/>
</dbReference>
<dbReference type="GO" id="GO:0008299">
    <property type="term" value="P:isoprenoid biosynthetic process"/>
    <property type="evidence" value="ECO:0007669"/>
    <property type="project" value="UniProtKB-UniRule"/>
</dbReference>
<feature type="transmembrane region" description="Helical" evidence="10">
    <location>
        <begin position="156"/>
        <end position="176"/>
    </location>
</feature>
<dbReference type="OrthoDB" id="18170at2759"/>
<dbReference type="InterPro" id="IPR030470">
    <property type="entry name" value="UbiA_prenylTrfase_CS"/>
</dbReference>
<reference evidence="11 12" key="1">
    <citation type="submission" date="2020-01" db="EMBL/GenBank/DDBJ databases">
        <authorList>
            <person name="Gupta K D."/>
        </authorList>
    </citation>
    <scope>NUCLEOTIDE SEQUENCE [LARGE SCALE GENOMIC DNA]</scope>
</reference>
<comment type="catalytic activity">
    <reaction evidence="8 10">
        <text>an all-trans-polyprenyl diphosphate + 4-hydroxybenzoate = a 4-hydroxy-3-(all-trans-polyprenyl)benzoate + diphosphate</text>
        <dbReference type="Rhea" id="RHEA:44504"/>
        <dbReference type="Rhea" id="RHEA-COMP:9514"/>
        <dbReference type="Rhea" id="RHEA-COMP:9564"/>
        <dbReference type="ChEBI" id="CHEBI:17879"/>
        <dbReference type="ChEBI" id="CHEBI:33019"/>
        <dbReference type="ChEBI" id="CHEBI:58914"/>
        <dbReference type="ChEBI" id="CHEBI:78396"/>
        <dbReference type="EC" id="2.5.1.39"/>
    </reaction>
</comment>
<comment type="caution">
    <text evidence="11">The sequence shown here is derived from an EMBL/GenBank/DDBJ whole genome shotgun (WGS) entry which is preliminary data.</text>
</comment>
<proteinExistence type="inferred from homology"/>
<evidence type="ECO:0000256" key="1">
    <source>
        <dbReference type="ARBA" id="ARBA00001946"/>
    </source>
</evidence>
<evidence type="ECO:0000256" key="2">
    <source>
        <dbReference type="ARBA" id="ARBA00004292"/>
    </source>
</evidence>
<comment type="subcellular location">
    <subcellularLocation>
        <location evidence="2 10">Mitochondrion inner membrane</location>
        <topology evidence="2 10">Multi-pass membrane protein</topology>
        <orientation evidence="2 10">Matrix side</orientation>
    </subcellularLocation>
</comment>
<comment type="cofactor">
    <cofactor evidence="1 10">
        <name>Mg(2+)</name>
        <dbReference type="ChEBI" id="CHEBI:18420"/>
    </cofactor>
</comment>
<evidence type="ECO:0000256" key="9">
    <source>
        <dbReference type="ARBA" id="ARBA00058997"/>
    </source>
</evidence>
<keyword evidence="10" id="KW-0999">Mitochondrion inner membrane</keyword>
<evidence type="ECO:0000256" key="6">
    <source>
        <dbReference type="ARBA" id="ARBA00022989"/>
    </source>
</evidence>
<evidence type="ECO:0000256" key="3">
    <source>
        <dbReference type="ARBA" id="ARBA00005985"/>
    </source>
</evidence>
<evidence type="ECO:0000313" key="11">
    <source>
        <dbReference type="EMBL" id="CAA7259552.1"/>
    </source>
</evidence>
<evidence type="ECO:0000313" key="12">
    <source>
        <dbReference type="Proteomes" id="UP000467700"/>
    </source>
</evidence>